<keyword evidence="3" id="KW-0418">Kinase</keyword>
<feature type="compositionally biased region" description="Polar residues" evidence="5">
    <location>
        <begin position="431"/>
        <end position="446"/>
    </location>
</feature>
<dbReference type="RefSeq" id="WP_126579139.1">
    <property type="nucleotide sequence ID" value="NZ_BIFR01000001.1"/>
</dbReference>
<dbReference type="GO" id="GO:0005524">
    <property type="term" value="F:ATP binding"/>
    <property type="evidence" value="ECO:0007669"/>
    <property type="project" value="UniProtKB-KW"/>
</dbReference>
<reference evidence="8" key="1">
    <citation type="submission" date="2018-12" db="EMBL/GenBank/DDBJ databases">
        <title>Tengunoibacter tsumagoiensis gen. nov., sp. nov., Dictyobacter kobayashii sp. nov., D. alpinus sp. nov., and D. joshuensis sp. nov. and description of Dictyobacteraceae fam. nov. within the order Ktedonobacterales isolated from Tengu-no-mugimeshi.</title>
        <authorList>
            <person name="Wang C.M."/>
            <person name="Zheng Y."/>
            <person name="Sakai Y."/>
            <person name="Toyoda A."/>
            <person name="Minakuchi Y."/>
            <person name="Abe K."/>
            <person name="Yokota A."/>
            <person name="Yabe S."/>
        </authorList>
    </citation>
    <scope>NUCLEOTIDE SEQUENCE [LARGE SCALE GENOMIC DNA]</scope>
    <source>
        <strain evidence="8">Uno3</strain>
    </source>
</reference>
<feature type="compositionally biased region" description="Low complexity" evidence="5">
    <location>
        <begin position="534"/>
        <end position="551"/>
    </location>
</feature>
<evidence type="ECO:0000259" key="6">
    <source>
        <dbReference type="PROSITE" id="PS50011"/>
    </source>
</evidence>
<feature type="domain" description="Protein kinase" evidence="6">
    <location>
        <begin position="57"/>
        <end position="325"/>
    </location>
</feature>
<dbReference type="OrthoDB" id="138434at2"/>
<gene>
    <name evidence="7" type="ORF">KTT_12800</name>
</gene>
<evidence type="ECO:0000313" key="8">
    <source>
        <dbReference type="Proteomes" id="UP000287352"/>
    </source>
</evidence>
<sequence length="758" mass="83110">MSATHSTSEQGHFDSLLCKRCSTTLPPNALFCGKCGERVEIQNGSNPRLQQTIATRYRIMSLVRRRSSSQLLRAFDTQHQRSVIIQDIDCKSLAPLSRTQVIAALQKEYDLFQQQNIAHIIPFIDIQSTPDHVYLISRWNLNQKDDRTATASKANQLLTLEELLQSGIGLPDEQVAISWVQLFSKTLAQLHRQQIFVVELDPQSIFVSEPGYAAQPALAVSWLPTELRQQLSPLAAEGGPYLAPEVLQGQVDARSDIYSLGAVLYLLLTGTPPPDAATRARLPLPSLHELNPRISHPLETIITQALSLEPSDRYQSADELSEILFRLGLNMLAQQQSRQNTARMSKGSARTRTTKEEILITSTEADHKSNKELTDVSTSEEATISVIPLQVQLARRYLSKLKTGALGTGEIPKREAFVEEGQGTPIPIEKQTPTGTTVDDLQQDLSPSEKGLSKKKVAKVSPSPSDAKSGHHSATDTVHPSTTPSAEERAARAAEEIAALDTVIVPDGQRALAAAHLQSVAEDVSTGAQETEDVSTVTQETESSVPSTESSAALQTEQSSKEDAVTRLKNFFTGPLPAIPRTSLPKLPIPKLAGEQRQGDTALKRLQRFLVGEQVQQTSSAALIETPLRIQPNQGYSIRIHIMGRNSPKGEGSNASGLGNLVEGEIAHIEVRSALYQNYAYIVQQADVRIPAEGFVAEVTMPMQAWTNGPNGRRERLHVFFMDAARNPLYEKPFVIELFISHLVQSGREGHNVLSIPL</sequence>
<keyword evidence="1" id="KW-0808">Transferase</keyword>
<keyword evidence="4" id="KW-0067">ATP-binding</keyword>
<dbReference type="InterPro" id="IPR000719">
    <property type="entry name" value="Prot_kinase_dom"/>
</dbReference>
<dbReference type="SMART" id="SM00220">
    <property type="entry name" value="S_TKc"/>
    <property type="match status" value="1"/>
</dbReference>
<dbReference type="InterPro" id="IPR045269">
    <property type="entry name" value="Atg1-like"/>
</dbReference>
<protein>
    <recommendedName>
        <fullName evidence="6">Protein kinase domain-containing protein</fullName>
    </recommendedName>
</protein>
<dbReference type="Proteomes" id="UP000287352">
    <property type="component" value="Unassembled WGS sequence"/>
</dbReference>
<accession>A0A401ZWW6</accession>
<dbReference type="GO" id="GO:0004674">
    <property type="term" value="F:protein serine/threonine kinase activity"/>
    <property type="evidence" value="ECO:0007669"/>
    <property type="project" value="InterPro"/>
</dbReference>
<evidence type="ECO:0000256" key="2">
    <source>
        <dbReference type="ARBA" id="ARBA00022741"/>
    </source>
</evidence>
<dbReference type="EMBL" id="BIFR01000001">
    <property type="protein sequence ID" value="GCE11421.1"/>
    <property type="molecule type" value="Genomic_DNA"/>
</dbReference>
<proteinExistence type="predicted"/>
<dbReference type="InterPro" id="IPR011009">
    <property type="entry name" value="Kinase-like_dom_sf"/>
</dbReference>
<keyword evidence="8" id="KW-1185">Reference proteome</keyword>
<dbReference type="Pfam" id="PF00069">
    <property type="entry name" value="Pkinase"/>
    <property type="match status" value="1"/>
</dbReference>
<organism evidence="7 8">
    <name type="scientific">Tengunoibacter tsumagoiensis</name>
    <dbReference type="NCBI Taxonomy" id="2014871"/>
    <lineage>
        <taxon>Bacteria</taxon>
        <taxon>Bacillati</taxon>
        <taxon>Chloroflexota</taxon>
        <taxon>Ktedonobacteria</taxon>
        <taxon>Ktedonobacterales</taxon>
        <taxon>Dictyobacteraceae</taxon>
        <taxon>Tengunoibacter</taxon>
    </lineage>
</organism>
<evidence type="ECO:0000256" key="3">
    <source>
        <dbReference type="ARBA" id="ARBA00022777"/>
    </source>
</evidence>
<feature type="region of interest" description="Disordered" evidence="5">
    <location>
        <begin position="413"/>
        <end position="492"/>
    </location>
</feature>
<dbReference type="GO" id="GO:0016020">
    <property type="term" value="C:membrane"/>
    <property type="evidence" value="ECO:0007669"/>
    <property type="project" value="TreeGrafter"/>
</dbReference>
<keyword evidence="2" id="KW-0547">Nucleotide-binding</keyword>
<dbReference type="PANTHER" id="PTHR24348">
    <property type="entry name" value="SERINE/THREONINE-PROTEIN KINASE UNC-51-RELATED"/>
    <property type="match status" value="1"/>
</dbReference>
<evidence type="ECO:0000256" key="4">
    <source>
        <dbReference type="ARBA" id="ARBA00022840"/>
    </source>
</evidence>
<feature type="compositionally biased region" description="Polar residues" evidence="5">
    <location>
        <begin position="475"/>
        <end position="485"/>
    </location>
</feature>
<evidence type="ECO:0000256" key="5">
    <source>
        <dbReference type="SAM" id="MobiDB-lite"/>
    </source>
</evidence>
<evidence type="ECO:0000313" key="7">
    <source>
        <dbReference type="EMBL" id="GCE11421.1"/>
    </source>
</evidence>
<dbReference type="AlphaFoldDB" id="A0A401ZWW6"/>
<dbReference type="PANTHER" id="PTHR24348:SF22">
    <property type="entry name" value="NON-SPECIFIC SERINE_THREONINE PROTEIN KINASE"/>
    <property type="match status" value="1"/>
</dbReference>
<comment type="caution">
    <text evidence="7">The sequence shown here is derived from an EMBL/GenBank/DDBJ whole genome shotgun (WGS) entry which is preliminary data.</text>
</comment>
<feature type="region of interest" description="Disordered" evidence="5">
    <location>
        <begin position="523"/>
        <end position="562"/>
    </location>
</feature>
<dbReference type="Gene3D" id="1.10.510.10">
    <property type="entry name" value="Transferase(Phosphotransferase) domain 1"/>
    <property type="match status" value="1"/>
</dbReference>
<dbReference type="PROSITE" id="PS50011">
    <property type="entry name" value="PROTEIN_KINASE_DOM"/>
    <property type="match status" value="1"/>
</dbReference>
<dbReference type="SUPFAM" id="SSF56112">
    <property type="entry name" value="Protein kinase-like (PK-like)"/>
    <property type="match status" value="1"/>
</dbReference>
<name>A0A401ZWW6_9CHLR</name>
<evidence type="ECO:0000256" key="1">
    <source>
        <dbReference type="ARBA" id="ARBA00022679"/>
    </source>
</evidence>
<dbReference type="GO" id="GO:0005776">
    <property type="term" value="C:autophagosome"/>
    <property type="evidence" value="ECO:0007669"/>
    <property type="project" value="TreeGrafter"/>
</dbReference>
<dbReference type="GO" id="GO:0000407">
    <property type="term" value="C:phagophore assembly site"/>
    <property type="evidence" value="ECO:0007669"/>
    <property type="project" value="TreeGrafter"/>
</dbReference>
<dbReference type="GO" id="GO:0005829">
    <property type="term" value="C:cytosol"/>
    <property type="evidence" value="ECO:0007669"/>
    <property type="project" value="TreeGrafter"/>
</dbReference>